<accession>A0A3B1CXH4</accession>
<sequence>MKKCYVLVIGIIVLLGCAHSQKYIGWEYVRIEKKVPNDNCEYKIQEVCGRPDADCYHWYKKRATMFDANTVVLEDVSKERISSGSAIMIDGIGSAGYSSSVRTTMVADYYHCPPKE</sequence>
<evidence type="ECO:0000313" key="1">
    <source>
        <dbReference type="EMBL" id="VAX35356.1"/>
    </source>
</evidence>
<dbReference type="AlphaFoldDB" id="A0A3B1CXH4"/>
<name>A0A3B1CXH4_9ZZZZ</name>
<proteinExistence type="predicted"/>
<reference evidence="1" key="1">
    <citation type="submission" date="2018-06" db="EMBL/GenBank/DDBJ databases">
        <authorList>
            <person name="Zhirakovskaya E."/>
        </authorList>
    </citation>
    <scope>NUCLEOTIDE SEQUENCE</scope>
</reference>
<dbReference type="PROSITE" id="PS51257">
    <property type="entry name" value="PROKAR_LIPOPROTEIN"/>
    <property type="match status" value="1"/>
</dbReference>
<evidence type="ECO:0008006" key="2">
    <source>
        <dbReference type="Google" id="ProtNLM"/>
    </source>
</evidence>
<protein>
    <recommendedName>
        <fullName evidence="2">DUF4156 domain-containing protein</fullName>
    </recommendedName>
</protein>
<dbReference type="EMBL" id="UOGJ01000046">
    <property type="protein sequence ID" value="VAX35356.1"/>
    <property type="molecule type" value="Genomic_DNA"/>
</dbReference>
<organism evidence="1">
    <name type="scientific">hydrothermal vent metagenome</name>
    <dbReference type="NCBI Taxonomy" id="652676"/>
    <lineage>
        <taxon>unclassified sequences</taxon>
        <taxon>metagenomes</taxon>
        <taxon>ecological metagenomes</taxon>
    </lineage>
</organism>
<gene>
    <name evidence="1" type="ORF">MNBD_UNCLBAC01-39</name>
</gene>